<dbReference type="Proteomes" id="UP001180020">
    <property type="component" value="Unassembled WGS sequence"/>
</dbReference>
<sequence length="114" mass="12951">MAGDIEGTRQRWRRGGGARHRRWRWRRRGGGRRLPIGACFAKVDEVVLLNGTTEEVKGRTVGSTAVVAVVGARQIVVGNWGPRRWWWCCRTPVVRSQDLGERDLESHPPPQPQM</sequence>
<keyword evidence="2" id="KW-1185">Reference proteome</keyword>
<evidence type="ECO:0000313" key="2">
    <source>
        <dbReference type="Proteomes" id="UP001180020"/>
    </source>
</evidence>
<gene>
    <name evidence="1" type="ORF">QJS10_CPA02g00188</name>
</gene>
<proteinExistence type="predicted"/>
<accession>A0AAV9FAT7</accession>
<comment type="caution">
    <text evidence="1">The sequence shown here is derived from an EMBL/GenBank/DDBJ whole genome shotgun (WGS) entry which is preliminary data.</text>
</comment>
<protein>
    <submittedName>
        <fullName evidence="1">Uncharacterized protein</fullName>
    </submittedName>
</protein>
<dbReference type="AlphaFoldDB" id="A0AAV9FAT7"/>
<reference evidence="1" key="2">
    <citation type="submission" date="2023-06" db="EMBL/GenBank/DDBJ databases">
        <authorList>
            <person name="Ma L."/>
            <person name="Liu K.-W."/>
            <person name="Li Z."/>
            <person name="Hsiao Y.-Y."/>
            <person name="Qi Y."/>
            <person name="Fu T."/>
            <person name="Tang G."/>
            <person name="Zhang D."/>
            <person name="Sun W.-H."/>
            <person name="Liu D.-K."/>
            <person name="Li Y."/>
            <person name="Chen G.-Z."/>
            <person name="Liu X.-D."/>
            <person name="Liao X.-Y."/>
            <person name="Jiang Y.-T."/>
            <person name="Yu X."/>
            <person name="Hao Y."/>
            <person name="Huang J."/>
            <person name="Zhao X.-W."/>
            <person name="Ke S."/>
            <person name="Chen Y.-Y."/>
            <person name="Wu W.-L."/>
            <person name="Hsu J.-L."/>
            <person name="Lin Y.-F."/>
            <person name="Huang M.-D."/>
            <person name="Li C.-Y."/>
            <person name="Huang L."/>
            <person name="Wang Z.-W."/>
            <person name="Zhao X."/>
            <person name="Zhong W.-Y."/>
            <person name="Peng D.-H."/>
            <person name="Ahmad S."/>
            <person name="Lan S."/>
            <person name="Zhang J.-S."/>
            <person name="Tsai W.-C."/>
            <person name="Van De Peer Y."/>
            <person name="Liu Z.-J."/>
        </authorList>
    </citation>
    <scope>NUCLEOTIDE SEQUENCE</scope>
    <source>
        <strain evidence="1">CP</strain>
        <tissue evidence="1">Leaves</tissue>
    </source>
</reference>
<dbReference type="EMBL" id="JAUJYO010000002">
    <property type="protein sequence ID" value="KAK1323143.1"/>
    <property type="molecule type" value="Genomic_DNA"/>
</dbReference>
<reference evidence="1" key="1">
    <citation type="journal article" date="2023" name="Nat. Commun.">
        <title>Diploid and tetraploid genomes of Acorus and the evolution of monocots.</title>
        <authorList>
            <person name="Ma L."/>
            <person name="Liu K.W."/>
            <person name="Li Z."/>
            <person name="Hsiao Y.Y."/>
            <person name="Qi Y."/>
            <person name="Fu T."/>
            <person name="Tang G.D."/>
            <person name="Zhang D."/>
            <person name="Sun W.H."/>
            <person name="Liu D.K."/>
            <person name="Li Y."/>
            <person name="Chen G.Z."/>
            <person name="Liu X.D."/>
            <person name="Liao X.Y."/>
            <person name="Jiang Y.T."/>
            <person name="Yu X."/>
            <person name="Hao Y."/>
            <person name="Huang J."/>
            <person name="Zhao X.W."/>
            <person name="Ke S."/>
            <person name="Chen Y.Y."/>
            <person name="Wu W.L."/>
            <person name="Hsu J.L."/>
            <person name="Lin Y.F."/>
            <person name="Huang M.D."/>
            <person name="Li C.Y."/>
            <person name="Huang L."/>
            <person name="Wang Z.W."/>
            <person name="Zhao X."/>
            <person name="Zhong W.Y."/>
            <person name="Peng D.H."/>
            <person name="Ahmad S."/>
            <person name="Lan S."/>
            <person name="Zhang J.S."/>
            <person name="Tsai W.C."/>
            <person name="Van de Peer Y."/>
            <person name="Liu Z.J."/>
        </authorList>
    </citation>
    <scope>NUCLEOTIDE SEQUENCE</scope>
    <source>
        <strain evidence="1">CP</strain>
    </source>
</reference>
<name>A0AAV9FAT7_ACOCL</name>
<evidence type="ECO:0000313" key="1">
    <source>
        <dbReference type="EMBL" id="KAK1323143.1"/>
    </source>
</evidence>
<organism evidence="1 2">
    <name type="scientific">Acorus calamus</name>
    <name type="common">Sweet flag</name>
    <dbReference type="NCBI Taxonomy" id="4465"/>
    <lineage>
        <taxon>Eukaryota</taxon>
        <taxon>Viridiplantae</taxon>
        <taxon>Streptophyta</taxon>
        <taxon>Embryophyta</taxon>
        <taxon>Tracheophyta</taxon>
        <taxon>Spermatophyta</taxon>
        <taxon>Magnoliopsida</taxon>
        <taxon>Liliopsida</taxon>
        <taxon>Acoraceae</taxon>
        <taxon>Acorus</taxon>
    </lineage>
</organism>